<feature type="transmembrane region" description="Helical" evidence="1">
    <location>
        <begin position="98"/>
        <end position="122"/>
    </location>
</feature>
<accession>A0ABS9QMM5</accession>
<protein>
    <recommendedName>
        <fullName evidence="4">Cbb3-type cytochrome c oxidase subunit I</fullName>
    </recommendedName>
</protein>
<keyword evidence="1" id="KW-0812">Transmembrane</keyword>
<feature type="transmembrane region" description="Helical" evidence="1">
    <location>
        <begin position="40"/>
        <end position="59"/>
    </location>
</feature>
<keyword evidence="3" id="KW-1185">Reference proteome</keyword>
<dbReference type="Gene3D" id="1.20.210.10">
    <property type="entry name" value="Cytochrome c oxidase-like, subunit I domain"/>
    <property type="match status" value="1"/>
</dbReference>
<comment type="caution">
    <text evidence="2">The sequence shown here is derived from an EMBL/GenBank/DDBJ whole genome shotgun (WGS) entry which is preliminary data.</text>
</comment>
<dbReference type="RefSeq" id="WP_239370199.1">
    <property type="nucleotide sequence ID" value="NZ_JAKREW010000050.1"/>
</dbReference>
<feature type="transmembrane region" description="Helical" evidence="1">
    <location>
        <begin position="7"/>
        <end position="28"/>
    </location>
</feature>
<organism evidence="2 3">
    <name type="scientific">Mesorhizobium retamae</name>
    <dbReference type="NCBI Taxonomy" id="2912854"/>
    <lineage>
        <taxon>Bacteria</taxon>
        <taxon>Pseudomonadati</taxon>
        <taxon>Pseudomonadota</taxon>
        <taxon>Alphaproteobacteria</taxon>
        <taxon>Hyphomicrobiales</taxon>
        <taxon>Phyllobacteriaceae</taxon>
        <taxon>Mesorhizobium</taxon>
    </lineage>
</organism>
<feature type="transmembrane region" description="Helical" evidence="1">
    <location>
        <begin position="71"/>
        <end position="92"/>
    </location>
</feature>
<gene>
    <name evidence="2" type="ORF">L4923_27000</name>
</gene>
<evidence type="ECO:0008006" key="4">
    <source>
        <dbReference type="Google" id="ProtNLM"/>
    </source>
</evidence>
<dbReference type="Proteomes" id="UP001201701">
    <property type="component" value="Unassembled WGS sequence"/>
</dbReference>
<evidence type="ECO:0000313" key="2">
    <source>
        <dbReference type="EMBL" id="MCG7508690.1"/>
    </source>
</evidence>
<dbReference type="SUPFAM" id="SSF81442">
    <property type="entry name" value="Cytochrome c oxidase subunit I-like"/>
    <property type="match status" value="1"/>
</dbReference>
<keyword evidence="1" id="KW-0472">Membrane</keyword>
<proteinExistence type="predicted"/>
<evidence type="ECO:0000256" key="1">
    <source>
        <dbReference type="SAM" id="Phobius"/>
    </source>
</evidence>
<name>A0ABS9QMM5_9HYPH</name>
<reference evidence="2 3" key="1">
    <citation type="submission" date="2022-02" db="EMBL/GenBank/DDBJ databases">
        <title>Draft genome sequence of Mezorhizobium retamae strain IRAMC:0171 isolated from Retama raetam nodules.</title>
        <authorList>
            <person name="Bengaied R."/>
            <person name="Sbissi I."/>
            <person name="Huber K."/>
            <person name="Ghodbane F."/>
            <person name="Nouioui I."/>
            <person name="Tarhouni M."/>
            <person name="Gtari M."/>
        </authorList>
    </citation>
    <scope>NUCLEOTIDE SEQUENCE [LARGE SCALE GENOMIC DNA]</scope>
    <source>
        <strain evidence="2 3">IRAMC:0171</strain>
    </source>
</reference>
<dbReference type="InterPro" id="IPR036927">
    <property type="entry name" value="Cyt_c_oxase-like_su1_sf"/>
</dbReference>
<dbReference type="EMBL" id="JAKREW010000050">
    <property type="protein sequence ID" value="MCG7508690.1"/>
    <property type="molecule type" value="Genomic_DNA"/>
</dbReference>
<sequence length="125" mass="13494">MQGVSRNFFALAIIYAVCGMALGLHMAISQDHTEMPVHAHAMVAGWLTSAVFAVFYHLFPAARETRLATIHFWLTALSGTGLLVGLYFVLAGNTAVEPLVAICSILFFAAMLLFSIIALPVLRKG</sequence>
<keyword evidence="1" id="KW-1133">Transmembrane helix</keyword>
<evidence type="ECO:0000313" key="3">
    <source>
        <dbReference type="Proteomes" id="UP001201701"/>
    </source>
</evidence>